<protein>
    <submittedName>
        <fullName evidence="1">Uncharacterized protein</fullName>
    </submittedName>
</protein>
<gene>
    <name evidence="1" type="ORF">HAX54_050685</name>
</gene>
<organism evidence="1 2">
    <name type="scientific">Datura stramonium</name>
    <name type="common">Jimsonweed</name>
    <name type="synonym">Common thornapple</name>
    <dbReference type="NCBI Taxonomy" id="4076"/>
    <lineage>
        <taxon>Eukaryota</taxon>
        <taxon>Viridiplantae</taxon>
        <taxon>Streptophyta</taxon>
        <taxon>Embryophyta</taxon>
        <taxon>Tracheophyta</taxon>
        <taxon>Spermatophyta</taxon>
        <taxon>Magnoliopsida</taxon>
        <taxon>eudicotyledons</taxon>
        <taxon>Gunneridae</taxon>
        <taxon>Pentapetalae</taxon>
        <taxon>asterids</taxon>
        <taxon>lamiids</taxon>
        <taxon>Solanales</taxon>
        <taxon>Solanaceae</taxon>
        <taxon>Solanoideae</taxon>
        <taxon>Datureae</taxon>
        <taxon>Datura</taxon>
    </lineage>
</organism>
<sequence length="141" mass="15098">MQSFSCEDELPMQPSTVTSSLSLPILDLSLAESMGIADQEIVPGNNLCPPDAAKHKFKEDLGNKSEDLFCSLMTGSADHSSFLRSQSGRRMGRGVLVAMGDMEDGVGVENLAQADFSSAIRPPLIGRNANFKATRNHAEPS</sequence>
<dbReference type="EMBL" id="JACEIK010000089">
    <property type="protein sequence ID" value="MCD7449247.1"/>
    <property type="molecule type" value="Genomic_DNA"/>
</dbReference>
<reference evidence="1 2" key="1">
    <citation type="journal article" date="2021" name="BMC Genomics">
        <title>Datura genome reveals duplications of psychoactive alkaloid biosynthetic genes and high mutation rate following tissue culture.</title>
        <authorList>
            <person name="Rajewski A."/>
            <person name="Carter-House D."/>
            <person name="Stajich J."/>
            <person name="Litt A."/>
        </authorList>
    </citation>
    <scope>NUCLEOTIDE SEQUENCE [LARGE SCALE GENOMIC DNA]</scope>
    <source>
        <strain evidence="1">AR-01</strain>
    </source>
</reference>
<accession>A0ABS8RR03</accession>
<evidence type="ECO:0000313" key="2">
    <source>
        <dbReference type="Proteomes" id="UP000823775"/>
    </source>
</evidence>
<dbReference type="Proteomes" id="UP000823775">
    <property type="component" value="Unassembled WGS sequence"/>
</dbReference>
<comment type="caution">
    <text evidence="1">The sequence shown here is derived from an EMBL/GenBank/DDBJ whole genome shotgun (WGS) entry which is preliminary data.</text>
</comment>
<evidence type="ECO:0000313" key="1">
    <source>
        <dbReference type="EMBL" id="MCD7449247.1"/>
    </source>
</evidence>
<proteinExistence type="predicted"/>
<name>A0ABS8RR03_DATST</name>
<keyword evidence="2" id="KW-1185">Reference proteome</keyword>